<accession>A0ABQ8ZAG6</accession>
<feature type="transmembrane region" description="Helical" evidence="1">
    <location>
        <begin position="122"/>
        <end position="141"/>
    </location>
</feature>
<reference evidence="2" key="1">
    <citation type="submission" date="2022-08" db="EMBL/GenBank/DDBJ databases">
        <title>Novel sulfate-reducing endosymbionts in the free-living metamonad Anaeramoeba.</title>
        <authorList>
            <person name="Jerlstrom-Hultqvist J."/>
            <person name="Cepicka I."/>
            <person name="Gallot-Lavallee L."/>
            <person name="Salas-Leiva D."/>
            <person name="Curtis B.A."/>
            <person name="Zahonova K."/>
            <person name="Pipaliya S."/>
            <person name="Dacks J."/>
            <person name="Roger A.J."/>
        </authorList>
    </citation>
    <scope>NUCLEOTIDE SEQUENCE</scope>
    <source>
        <strain evidence="2">Schooner1</strain>
    </source>
</reference>
<keyword evidence="3" id="KW-1185">Reference proteome</keyword>
<evidence type="ECO:0000313" key="2">
    <source>
        <dbReference type="EMBL" id="KAJ6253722.1"/>
    </source>
</evidence>
<dbReference type="EMBL" id="JAOAOG010000028">
    <property type="protein sequence ID" value="KAJ6253722.1"/>
    <property type="molecule type" value="Genomic_DNA"/>
</dbReference>
<feature type="transmembrane region" description="Helical" evidence="1">
    <location>
        <begin position="263"/>
        <end position="280"/>
    </location>
</feature>
<keyword evidence="1" id="KW-1133">Transmembrane helix</keyword>
<dbReference type="Proteomes" id="UP001150062">
    <property type="component" value="Unassembled WGS sequence"/>
</dbReference>
<feature type="transmembrane region" description="Helical" evidence="1">
    <location>
        <begin position="94"/>
        <end position="116"/>
    </location>
</feature>
<name>A0ABQ8ZAG6_9EUKA</name>
<keyword evidence="1" id="KW-0812">Transmembrane</keyword>
<feature type="transmembrane region" description="Helical" evidence="1">
    <location>
        <begin position="175"/>
        <end position="193"/>
    </location>
</feature>
<organism evidence="2 3">
    <name type="scientific">Anaeramoeba flamelloides</name>
    <dbReference type="NCBI Taxonomy" id="1746091"/>
    <lineage>
        <taxon>Eukaryota</taxon>
        <taxon>Metamonada</taxon>
        <taxon>Anaeramoebidae</taxon>
        <taxon>Anaeramoeba</taxon>
    </lineage>
</organism>
<keyword evidence="1" id="KW-0472">Membrane</keyword>
<evidence type="ECO:0000313" key="3">
    <source>
        <dbReference type="Proteomes" id="UP001150062"/>
    </source>
</evidence>
<sequence>MTNLDSVNLVLSEQIEADRTDLVQENDDFDLSAIPLSHRFFSLIIYLYLLPKFLLPKAEPYKKDLMLRLKKLISFVNLQIEIFWRNNLRSLIDAVLQFSFAAYNSFINFLLLHWFLRFPFQIVLFACKILKPFVLLFSLYYPALFLTKAIQKSLALLIKIMKFFFHFLFNDVIPNFYKFVMLPLILILNWFWLEFLTPVNSYFEECYHYSTLIMTKTLEQFGVPMFNYVTNELTRLINYTINVEIRNAFQSIKREISNEFHQAFNSVINFFNGLALFFGFK</sequence>
<comment type="caution">
    <text evidence="2">The sequence shown here is derived from an EMBL/GenBank/DDBJ whole genome shotgun (WGS) entry which is preliminary data.</text>
</comment>
<evidence type="ECO:0000256" key="1">
    <source>
        <dbReference type="SAM" id="Phobius"/>
    </source>
</evidence>
<gene>
    <name evidence="2" type="ORF">M0813_13137</name>
</gene>
<protein>
    <submittedName>
        <fullName evidence="2">Uncharacterized protein</fullName>
    </submittedName>
</protein>
<proteinExistence type="predicted"/>